<organism evidence="2 3">
    <name type="scientific">Prorocentrum cordatum</name>
    <dbReference type="NCBI Taxonomy" id="2364126"/>
    <lineage>
        <taxon>Eukaryota</taxon>
        <taxon>Sar</taxon>
        <taxon>Alveolata</taxon>
        <taxon>Dinophyceae</taxon>
        <taxon>Prorocentrales</taxon>
        <taxon>Prorocentraceae</taxon>
        <taxon>Prorocentrum</taxon>
    </lineage>
</organism>
<proteinExistence type="predicted"/>
<name>A0ABN9QYZ8_9DINO</name>
<feature type="signal peptide" evidence="1">
    <location>
        <begin position="1"/>
        <end position="23"/>
    </location>
</feature>
<accession>A0ABN9QYZ8</accession>
<gene>
    <name evidence="2" type="ORF">PCOR1329_LOCUS14395</name>
</gene>
<dbReference type="Proteomes" id="UP001189429">
    <property type="component" value="Unassembled WGS sequence"/>
</dbReference>
<evidence type="ECO:0000313" key="2">
    <source>
        <dbReference type="EMBL" id="CAK0809004.1"/>
    </source>
</evidence>
<feature type="chain" id="PRO_5047201852" evidence="1">
    <location>
        <begin position="24"/>
        <end position="97"/>
    </location>
</feature>
<sequence length="97" mass="10112">MELRRAALLVAAVLWGGAGAVGAGRAGAPAVGDLGGTVHVHLEEGAADPVDAWRAQRDNLAEGRRIAELDYKSARARSAIEASFAAVEARLRGDPRR</sequence>
<evidence type="ECO:0000256" key="1">
    <source>
        <dbReference type="SAM" id="SignalP"/>
    </source>
</evidence>
<protein>
    <submittedName>
        <fullName evidence="2">Uncharacterized protein</fullName>
    </submittedName>
</protein>
<evidence type="ECO:0000313" key="3">
    <source>
        <dbReference type="Proteomes" id="UP001189429"/>
    </source>
</evidence>
<comment type="caution">
    <text evidence="2">The sequence shown here is derived from an EMBL/GenBank/DDBJ whole genome shotgun (WGS) entry which is preliminary data.</text>
</comment>
<dbReference type="EMBL" id="CAUYUJ010004303">
    <property type="protein sequence ID" value="CAK0809004.1"/>
    <property type="molecule type" value="Genomic_DNA"/>
</dbReference>
<reference evidence="2" key="1">
    <citation type="submission" date="2023-10" db="EMBL/GenBank/DDBJ databases">
        <authorList>
            <person name="Chen Y."/>
            <person name="Shah S."/>
            <person name="Dougan E. K."/>
            <person name="Thang M."/>
            <person name="Chan C."/>
        </authorList>
    </citation>
    <scope>NUCLEOTIDE SEQUENCE [LARGE SCALE GENOMIC DNA]</scope>
</reference>
<keyword evidence="1" id="KW-0732">Signal</keyword>
<keyword evidence="3" id="KW-1185">Reference proteome</keyword>